<protein>
    <submittedName>
        <fullName evidence="1">Uncharacterized protein</fullName>
    </submittedName>
</protein>
<dbReference type="RefSeq" id="XP_025492052.1">
    <property type="nucleotide sequence ID" value="XM_025641521.1"/>
</dbReference>
<dbReference type="EMBL" id="KZ821699">
    <property type="protein sequence ID" value="PYH81852.1"/>
    <property type="molecule type" value="Genomic_DNA"/>
</dbReference>
<sequence length="156" mass="17654">MACRIRCLAFEKPVESPDVSSPIISKRDTASFAERSSCSRLTRIRVGQGIHAVYLESRDVRKQAKGSRRQCIYSSDRLQSRCKRNHQAGQIRTSRIAYRANQRGPLPLRSKSSWIQMMQFVSHTGERHMPLSFALLASVRPNPLLEPVICQGDGND</sequence>
<reference evidence="1 2" key="1">
    <citation type="submission" date="2016-12" db="EMBL/GenBank/DDBJ databases">
        <title>The genomes of Aspergillus section Nigri reveals drivers in fungal speciation.</title>
        <authorList>
            <consortium name="DOE Joint Genome Institute"/>
            <person name="Vesth T.C."/>
            <person name="Nybo J."/>
            <person name="Theobald S."/>
            <person name="Brandl J."/>
            <person name="Frisvad J.C."/>
            <person name="Nielsen K.F."/>
            <person name="Lyhne E.K."/>
            <person name="Kogle M.E."/>
            <person name="Kuo A."/>
            <person name="Riley R."/>
            <person name="Clum A."/>
            <person name="Nolan M."/>
            <person name="Lipzen A."/>
            <person name="Salamov A."/>
            <person name="Henrissat B."/>
            <person name="Wiebenga A."/>
            <person name="De Vries R.P."/>
            <person name="Grigoriev I.V."/>
            <person name="Mortensen U.H."/>
            <person name="Andersen M.R."/>
            <person name="Baker S.E."/>
        </authorList>
    </citation>
    <scope>NUCLEOTIDE SEQUENCE [LARGE SCALE GENOMIC DNA]</scope>
    <source>
        <strain evidence="1 2">CBS 121591</strain>
    </source>
</reference>
<keyword evidence="2" id="KW-1185">Reference proteome</keyword>
<organism evidence="1 2">
    <name type="scientific">Aspergillus uvarum CBS 121591</name>
    <dbReference type="NCBI Taxonomy" id="1448315"/>
    <lineage>
        <taxon>Eukaryota</taxon>
        <taxon>Fungi</taxon>
        <taxon>Dikarya</taxon>
        <taxon>Ascomycota</taxon>
        <taxon>Pezizomycotina</taxon>
        <taxon>Eurotiomycetes</taxon>
        <taxon>Eurotiomycetidae</taxon>
        <taxon>Eurotiales</taxon>
        <taxon>Aspergillaceae</taxon>
        <taxon>Aspergillus</taxon>
        <taxon>Aspergillus subgen. Circumdati</taxon>
    </lineage>
</organism>
<dbReference type="AlphaFoldDB" id="A0A319DRL7"/>
<evidence type="ECO:0000313" key="1">
    <source>
        <dbReference type="EMBL" id="PYH81852.1"/>
    </source>
</evidence>
<dbReference type="Proteomes" id="UP000248340">
    <property type="component" value="Unassembled WGS sequence"/>
</dbReference>
<name>A0A319DRL7_9EURO</name>
<proteinExistence type="predicted"/>
<dbReference type="GeneID" id="37144263"/>
<evidence type="ECO:0000313" key="2">
    <source>
        <dbReference type="Proteomes" id="UP000248340"/>
    </source>
</evidence>
<dbReference type="VEuPathDB" id="FungiDB:BO82DRAFT_75472"/>
<gene>
    <name evidence="1" type="ORF">BO82DRAFT_75472</name>
</gene>
<accession>A0A319DRL7</accession>